<accession>A0A9P3UNT5</accession>
<proteinExistence type="predicted"/>
<sequence>MALFALRTALRRSEGAFQAVRRLTSSCVKQIRQDKEGARAGTTEQARDCKEGMIYVHTHLGAYALSFDERVM</sequence>
<organism evidence="1 2">
    <name type="scientific">Lyophyllum shimeji</name>
    <name type="common">Hon-shimeji</name>
    <name type="synonym">Tricholoma shimeji</name>
    <dbReference type="NCBI Taxonomy" id="47721"/>
    <lineage>
        <taxon>Eukaryota</taxon>
        <taxon>Fungi</taxon>
        <taxon>Dikarya</taxon>
        <taxon>Basidiomycota</taxon>
        <taxon>Agaricomycotina</taxon>
        <taxon>Agaricomycetes</taxon>
        <taxon>Agaricomycetidae</taxon>
        <taxon>Agaricales</taxon>
        <taxon>Tricholomatineae</taxon>
        <taxon>Lyophyllaceae</taxon>
        <taxon>Lyophyllum</taxon>
    </lineage>
</organism>
<gene>
    <name evidence="1" type="ORF">LshimejAT787_0701670</name>
</gene>
<dbReference type="AlphaFoldDB" id="A0A9P3UNT5"/>
<evidence type="ECO:0000313" key="2">
    <source>
        <dbReference type="Proteomes" id="UP001063166"/>
    </source>
</evidence>
<evidence type="ECO:0000313" key="1">
    <source>
        <dbReference type="EMBL" id="GLB39657.1"/>
    </source>
</evidence>
<name>A0A9P3UNT5_LYOSH</name>
<keyword evidence="2" id="KW-1185">Reference proteome</keyword>
<dbReference type="Proteomes" id="UP001063166">
    <property type="component" value="Unassembled WGS sequence"/>
</dbReference>
<reference evidence="1" key="1">
    <citation type="submission" date="2022-07" db="EMBL/GenBank/DDBJ databases">
        <title>The genome of Lyophyllum shimeji provides insight into the initial evolution of ectomycorrhizal fungal genome.</title>
        <authorList>
            <person name="Kobayashi Y."/>
            <person name="Shibata T."/>
            <person name="Hirakawa H."/>
            <person name="Shigenobu S."/>
            <person name="Nishiyama T."/>
            <person name="Yamada A."/>
            <person name="Hasebe M."/>
            <person name="Kawaguchi M."/>
        </authorList>
    </citation>
    <scope>NUCLEOTIDE SEQUENCE</scope>
    <source>
        <strain evidence="1">AT787</strain>
    </source>
</reference>
<protein>
    <submittedName>
        <fullName evidence="1">Uncharacterized protein</fullName>
    </submittedName>
</protein>
<comment type="caution">
    <text evidence="1">The sequence shown here is derived from an EMBL/GenBank/DDBJ whole genome shotgun (WGS) entry which is preliminary data.</text>
</comment>
<dbReference type="EMBL" id="BRPK01000007">
    <property type="protein sequence ID" value="GLB39657.1"/>
    <property type="molecule type" value="Genomic_DNA"/>
</dbReference>